<dbReference type="PANTHER" id="PTHR28213">
    <property type="entry name" value="IMP-SPECIFIC 5'-NUCLEOTIDASE 1"/>
    <property type="match status" value="1"/>
</dbReference>
<keyword evidence="7 12" id="KW-0378">Hydrolase</keyword>
<dbReference type="GO" id="GO:0009117">
    <property type="term" value="P:nucleotide metabolic process"/>
    <property type="evidence" value="ECO:0007669"/>
    <property type="project" value="UniProtKB-KW"/>
</dbReference>
<dbReference type="InterPro" id="IPR009453">
    <property type="entry name" value="ISN1"/>
</dbReference>
<dbReference type="Pfam" id="PF06437">
    <property type="entry name" value="ISN1"/>
    <property type="match status" value="1"/>
</dbReference>
<evidence type="ECO:0000256" key="9">
    <source>
        <dbReference type="ARBA" id="ARBA00022842"/>
    </source>
</evidence>
<dbReference type="EMBL" id="ML977154">
    <property type="protein sequence ID" value="KAF1987082.1"/>
    <property type="molecule type" value="Genomic_DNA"/>
</dbReference>
<keyword evidence="10 12" id="KW-0546">Nucleotide metabolism</keyword>
<reference evidence="13" key="1">
    <citation type="journal article" date="2020" name="Stud. Mycol.">
        <title>101 Dothideomycetes genomes: a test case for predicting lifestyles and emergence of pathogens.</title>
        <authorList>
            <person name="Haridas S."/>
            <person name="Albert R."/>
            <person name="Binder M."/>
            <person name="Bloem J."/>
            <person name="Labutti K."/>
            <person name="Salamov A."/>
            <person name="Andreopoulos B."/>
            <person name="Baker S."/>
            <person name="Barry K."/>
            <person name="Bills G."/>
            <person name="Bluhm B."/>
            <person name="Cannon C."/>
            <person name="Castanera R."/>
            <person name="Culley D."/>
            <person name="Daum C."/>
            <person name="Ezra D."/>
            <person name="Gonzalez J."/>
            <person name="Henrissat B."/>
            <person name="Kuo A."/>
            <person name="Liang C."/>
            <person name="Lipzen A."/>
            <person name="Lutzoni F."/>
            <person name="Magnuson J."/>
            <person name="Mondo S."/>
            <person name="Nolan M."/>
            <person name="Ohm R."/>
            <person name="Pangilinan J."/>
            <person name="Park H.-J."/>
            <person name="Ramirez L."/>
            <person name="Alfaro M."/>
            <person name="Sun H."/>
            <person name="Tritt A."/>
            <person name="Yoshinaga Y."/>
            <person name="Zwiers L.-H."/>
            <person name="Turgeon B."/>
            <person name="Goodwin S."/>
            <person name="Spatafora J."/>
            <person name="Crous P."/>
            <person name="Grigoriev I."/>
        </authorList>
    </citation>
    <scope>NUCLEOTIDE SEQUENCE</scope>
    <source>
        <strain evidence="13">CBS 113979</strain>
    </source>
</reference>
<evidence type="ECO:0000256" key="2">
    <source>
        <dbReference type="ARBA" id="ARBA00005307"/>
    </source>
</evidence>
<dbReference type="EC" id="3.1.3.-" evidence="12"/>
<name>A0A6G1H203_9PEZI</name>
<organism evidence="13 14">
    <name type="scientific">Aulographum hederae CBS 113979</name>
    <dbReference type="NCBI Taxonomy" id="1176131"/>
    <lineage>
        <taxon>Eukaryota</taxon>
        <taxon>Fungi</taxon>
        <taxon>Dikarya</taxon>
        <taxon>Ascomycota</taxon>
        <taxon>Pezizomycotina</taxon>
        <taxon>Dothideomycetes</taxon>
        <taxon>Pleosporomycetidae</taxon>
        <taxon>Aulographales</taxon>
        <taxon>Aulographaceae</taxon>
    </lineage>
</organism>
<sequence>MTTRYRVEYALKSHRRDQLIEWIKGLLAVPFVLHSQPTAVFEPQRGTTDQMATIAHRRYGEIMRDVEELINDHIAHQQAGTHERSKLKMLVPSVGMFFTPLYLHDAFVYQDNRRFISSRRFVPPSFNDIRLILNTSQVMSLTRGGPIELITFDGDVTLYDDGESLTEDNPVIPRILALMTKGTKIGIVTAAGYTDARRYYERLHGLLDAIYASNLPSTYKQNLIILGGESNYLFKFSEGEPDRLKFVPRKEWLLDDMVAWQDADITELLDVAEIALKDCITTMRLEAQILRKERAVGIIPLPGKKLFREQLEETVLVAQKILEISPVGRRLPFCAFNGGNDVFVDIGDKSWGVRACQHFFACVPTPISAIPIHGRSASVDAAVIPNPDPTSIAGAKTLHVGDQFLSAGANDFKARLACTTAWIANPAETVALLDEMCELDEALSRKIK</sequence>
<dbReference type="AlphaFoldDB" id="A0A6G1H203"/>
<keyword evidence="9 12" id="KW-0460">Magnesium</keyword>
<evidence type="ECO:0000256" key="6">
    <source>
        <dbReference type="ARBA" id="ARBA00022741"/>
    </source>
</evidence>
<dbReference type="GO" id="GO:0071590">
    <property type="term" value="P:nicotinamide riboside biosynthetic process"/>
    <property type="evidence" value="ECO:0007669"/>
    <property type="project" value="TreeGrafter"/>
</dbReference>
<gene>
    <name evidence="13" type="ORF">K402DRAFT_393244</name>
</gene>
<evidence type="ECO:0000256" key="3">
    <source>
        <dbReference type="ARBA" id="ARBA00011881"/>
    </source>
</evidence>
<evidence type="ECO:0000313" key="13">
    <source>
        <dbReference type="EMBL" id="KAF1987082.1"/>
    </source>
</evidence>
<dbReference type="GO" id="GO:0071592">
    <property type="term" value="P:nicotinic acid riboside biosynthetic process"/>
    <property type="evidence" value="ECO:0007669"/>
    <property type="project" value="TreeGrafter"/>
</dbReference>
<keyword evidence="5" id="KW-0479">Metal-binding</keyword>
<evidence type="ECO:0000256" key="5">
    <source>
        <dbReference type="ARBA" id="ARBA00022723"/>
    </source>
</evidence>
<evidence type="ECO:0000256" key="12">
    <source>
        <dbReference type="PIRNR" id="PIRNR028836"/>
    </source>
</evidence>
<evidence type="ECO:0000256" key="10">
    <source>
        <dbReference type="ARBA" id="ARBA00023080"/>
    </source>
</evidence>
<keyword evidence="8" id="KW-0067">ATP-binding</keyword>
<dbReference type="InterPro" id="IPR036412">
    <property type="entry name" value="HAD-like_sf"/>
</dbReference>
<keyword evidence="14" id="KW-1185">Reference proteome</keyword>
<evidence type="ECO:0000256" key="1">
    <source>
        <dbReference type="ARBA" id="ARBA00001946"/>
    </source>
</evidence>
<evidence type="ECO:0000256" key="8">
    <source>
        <dbReference type="ARBA" id="ARBA00022840"/>
    </source>
</evidence>
<dbReference type="GO" id="GO:0006190">
    <property type="term" value="P:inosine salvage"/>
    <property type="evidence" value="ECO:0007669"/>
    <property type="project" value="InterPro"/>
</dbReference>
<dbReference type="OrthoDB" id="185373at2759"/>
<dbReference type="PIRSF" id="PIRSF028836">
    <property type="entry name" value="ISN1"/>
    <property type="match status" value="1"/>
</dbReference>
<protein>
    <recommendedName>
        <fullName evidence="4 12">IMP-specific 5'-nucleotidase 1</fullName>
        <ecNumber evidence="12">3.1.3.-</ecNumber>
    </recommendedName>
</protein>
<keyword evidence="6" id="KW-0547">Nucleotide-binding</keyword>
<evidence type="ECO:0000256" key="7">
    <source>
        <dbReference type="ARBA" id="ARBA00022801"/>
    </source>
</evidence>
<dbReference type="Proteomes" id="UP000800041">
    <property type="component" value="Unassembled WGS sequence"/>
</dbReference>
<evidence type="ECO:0000256" key="11">
    <source>
        <dbReference type="ARBA" id="ARBA00047413"/>
    </source>
</evidence>
<evidence type="ECO:0000313" key="14">
    <source>
        <dbReference type="Proteomes" id="UP000800041"/>
    </source>
</evidence>
<comment type="similarity">
    <text evidence="2 12">Belongs to the ISN1 family.</text>
</comment>
<evidence type="ECO:0000256" key="4">
    <source>
        <dbReference type="ARBA" id="ARBA00015544"/>
    </source>
</evidence>
<comment type="catalytic activity">
    <reaction evidence="11">
        <text>IMP + H2O = inosine + phosphate</text>
        <dbReference type="Rhea" id="RHEA:27718"/>
        <dbReference type="ChEBI" id="CHEBI:15377"/>
        <dbReference type="ChEBI" id="CHEBI:17596"/>
        <dbReference type="ChEBI" id="CHEBI:43474"/>
        <dbReference type="ChEBI" id="CHEBI:58053"/>
        <dbReference type="EC" id="3.1.3.99"/>
    </reaction>
</comment>
<dbReference type="GO" id="GO:0008253">
    <property type="term" value="F:5'-nucleotidase activity"/>
    <property type="evidence" value="ECO:0007669"/>
    <property type="project" value="InterPro"/>
</dbReference>
<dbReference type="GO" id="GO:0000287">
    <property type="term" value="F:magnesium ion binding"/>
    <property type="evidence" value="ECO:0007669"/>
    <property type="project" value="InterPro"/>
</dbReference>
<comment type="subunit">
    <text evidence="3 12">Homotetramer.</text>
</comment>
<accession>A0A6G1H203</accession>
<dbReference type="GO" id="GO:0005524">
    <property type="term" value="F:ATP binding"/>
    <property type="evidence" value="ECO:0007669"/>
    <property type="project" value="UniProtKB-KW"/>
</dbReference>
<comment type="function">
    <text evidence="12">IMP-specific 5'-nucleotidase involved in IMP (inositol monophosphate) degradation.</text>
</comment>
<proteinExistence type="inferred from homology"/>
<dbReference type="SUPFAM" id="SSF56784">
    <property type="entry name" value="HAD-like"/>
    <property type="match status" value="1"/>
</dbReference>
<dbReference type="PANTHER" id="PTHR28213:SF1">
    <property type="entry name" value="IMP-SPECIFIC 5'-NUCLEOTIDASE 1"/>
    <property type="match status" value="1"/>
</dbReference>
<comment type="cofactor">
    <cofactor evidence="1 12">
        <name>Mg(2+)</name>
        <dbReference type="ChEBI" id="CHEBI:18420"/>
    </cofactor>
</comment>